<reference evidence="1" key="1">
    <citation type="submission" date="2021-02" db="EMBL/GenBank/DDBJ databases">
        <authorList>
            <person name="Nowell W R."/>
        </authorList>
    </citation>
    <scope>NUCLEOTIDE SEQUENCE</scope>
</reference>
<accession>A0A818BMP5</accession>
<evidence type="ECO:0000313" key="2">
    <source>
        <dbReference type="Proteomes" id="UP000663825"/>
    </source>
</evidence>
<dbReference type="AlphaFoldDB" id="A0A818BMP5"/>
<name>A0A818BMP5_9BILA</name>
<proteinExistence type="predicted"/>
<dbReference type="OrthoDB" id="10051975at2759"/>
<gene>
    <name evidence="1" type="ORF">TIS948_LOCUS29246</name>
</gene>
<sequence length="417" mass="47068">MVSKPLQRDQLEFLLKNNDKPIKLKKFDQTDRGSSLFPAFNEILVNGVVQIFVLCDKCRSIITYKSTPGASSSNTTQSTITAYYRNSKSVLPGKLKKQITSAYLDFISLDSRPFEIASGVDFQQFIQMIYNAGRLLLNSRSIEISDFYHILRQYTFLWCYFRATDSDLYLHSFCLCCKPYTLENQTAPNVRNFVYELLLEYGLSLNTNSFIVTDNEPKMIAALRDANRVGSQVVHSYNRIQSDLKIGCIGSYMKIDKIQQIPSDSGPIFGSLGSESDIVRSYPTLGSDAPKNDSHYDNFESIDKDLLSHICNFLQVLEKAITTLSDETQSTLNKVYHYEKKEIDTHWPIQSEHLLSTLIHPRLRDFCGNQSLKDQAIQLLQSAVVPSNNSSNVNSLTCDLSASSSVDKSTTPVKANI</sequence>
<dbReference type="Gene3D" id="1.10.10.1070">
    <property type="entry name" value="Zinc finger, BED domain-containing"/>
    <property type="match status" value="1"/>
</dbReference>
<dbReference type="SUPFAM" id="SSF140996">
    <property type="entry name" value="Hermes dimerisation domain"/>
    <property type="match status" value="1"/>
</dbReference>
<evidence type="ECO:0000313" key="1">
    <source>
        <dbReference type="EMBL" id="CAF3418446.1"/>
    </source>
</evidence>
<organism evidence="1 2">
    <name type="scientific">Rotaria socialis</name>
    <dbReference type="NCBI Taxonomy" id="392032"/>
    <lineage>
        <taxon>Eukaryota</taxon>
        <taxon>Metazoa</taxon>
        <taxon>Spiralia</taxon>
        <taxon>Gnathifera</taxon>
        <taxon>Rotifera</taxon>
        <taxon>Eurotatoria</taxon>
        <taxon>Bdelloidea</taxon>
        <taxon>Philodinida</taxon>
        <taxon>Philodinidae</taxon>
        <taxon>Rotaria</taxon>
    </lineage>
</organism>
<dbReference type="Proteomes" id="UP000663825">
    <property type="component" value="Unassembled WGS sequence"/>
</dbReference>
<dbReference type="EMBL" id="CAJNXB010005310">
    <property type="protein sequence ID" value="CAF3418446.1"/>
    <property type="molecule type" value="Genomic_DNA"/>
</dbReference>
<comment type="caution">
    <text evidence="1">The sequence shown here is derived from an EMBL/GenBank/DDBJ whole genome shotgun (WGS) entry which is preliminary data.</text>
</comment>
<protein>
    <submittedName>
        <fullName evidence="1">Uncharacterized protein</fullName>
    </submittedName>
</protein>